<evidence type="ECO:0000256" key="8">
    <source>
        <dbReference type="ARBA" id="ARBA00023136"/>
    </source>
</evidence>
<proteinExistence type="inferred from homology"/>
<dbReference type="Proteomes" id="UP001081071">
    <property type="component" value="Unassembled WGS sequence"/>
</dbReference>
<sequence>MNDTLREYVRVLRERWRRVVVTCLLVVGAATAFLLLQQTNYQASSTVFVSTPRDDTDTYYRGDTYAQERLPSYAALIQSQQLAGRVIDKLNLDTTPAALIANTTAVPVPGTVLIQLITLAESPSDAQSINQAYLDEYIAEIASLESIPGALTPRAELLVVEPPTASDLPGGFPPTLVLGAATAAGLIVGAAVAVLSALADSRIRRPEDAAEATGLPLLAVFPAYSSKRPGTEAVRMLRDSLTAALPDERRRVVLFTSPTVSTGTSSIASQLAESLRDSGASVAMLDFDVRTHSRRSIDTSVVSMTDVVLEMEAPDDALANVVDGVTRVPRGALPSNPARVVDSPRARLLIERARHQHGWVLVDTAPTDTFSDAQRLARWADATVLVARSGRTEYEKLRSTAEQFRQLGGLCPGVVLNGASSAAADHFRRTGGHAAATPRPPTPTARNRHEAEIDNREENR</sequence>
<keyword evidence="6" id="KW-0067">ATP-binding</keyword>
<keyword evidence="5" id="KW-0547">Nucleotide-binding</keyword>
<feature type="domain" description="Polysaccharide chain length determinant N-terminal" evidence="11">
    <location>
        <begin position="5"/>
        <end position="90"/>
    </location>
</feature>
<protein>
    <submittedName>
        <fullName evidence="12">Wzz/FepE/Etk N-terminal domain-containing protein</fullName>
    </submittedName>
</protein>
<feature type="region of interest" description="Disordered" evidence="9">
    <location>
        <begin position="430"/>
        <end position="460"/>
    </location>
</feature>
<comment type="similarity">
    <text evidence="2">Belongs to the CpsC/CapA family.</text>
</comment>
<evidence type="ECO:0000313" key="13">
    <source>
        <dbReference type="Proteomes" id="UP001081071"/>
    </source>
</evidence>
<dbReference type="CDD" id="cd05387">
    <property type="entry name" value="BY-kinase"/>
    <property type="match status" value="1"/>
</dbReference>
<dbReference type="PANTHER" id="PTHR32309">
    <property type="entry name" value="TYROSINE-PROTEIN KINASE"/>
    <property type="match status" value="1"/>
</dbReference>
<dbReference type="InterPro" id="IPR005702">
    <property type="entry name" value="Wzc-like_C"/>
</dbReference>
<dbReference type="SUPFAM" id="SSF52540">
    <property type="entry name" value="P-loop containing nucleoside triphosphate hydrolases"/>
    <property type="match status" value="1"/>
</dbReference>
<dbReference type="Pfam" id="PF02706">
    <property type="entry name" value="Wzz"/>
    <property type="match status" value="1"/>
</dbReference>
<reference evidence="12" key="1">
    <citation type="submission" date="2022-12" db="EMBL/GenBank/DDBJ databases">
        <authorList>
            <person name="Krivoruchko A.V."/>
            <person name="Elkin A."/>
        </authorList>
    </citation>
    <scope>NUCLEOTIDE SEQUENCE</scope>
    <source>
        <strain evidence="12">IEGM 1391</strain>
    </source>
</reference>
<dbReference type="PANTHER" id="PTHR32309:SF31">
    <property type="entry name" value="CAPSULAR EXOPOLYSACCHARIDE FAMILY"/>
    <property type="match status" value="1"/>
</dbReference>
<feature type="compositionally biased region" description="Basic and acidic residues" evidence="9">
    <location>
        <begin position="447"/>
        <end position="460"/>
    </location>
</feature>
<comment type="caution">
    <text evidence="12">The sequence shown here is derived from an EMBL/GenBank/DDBJ whole genome shotgun (WGS) entry which is preliminary data.</text>
</comment>
<evidence type="ECO:0000256" key="2">
    <source>
        <dbReference type="ARBA" id="ARBA00006683"/>
    </source>
</evidence>
<organism evidence="12 13">
    <name type="scientific">Rhodococcus ruber</name>
    <dbReference type="NCBI Taxonomy" id="1830"/>
    <lineage>
        <taxon>Bacteria</taxon>
        <taxon>Bacillati</taxon>
        <taxon>Actinomycetota</taxon>
        <taxon>Actinomycetes</taxon>
        <taxon>Mycobacteriales</taxon>
        <taxon>Nocardiaceae</taxon>
        <taxon>Rhodococcus</taxon>
    </lineage>
</organism>
<feature type="transmembrane region" description="Helical" evidence="10">
    <location>
        <begin position="176"/>
        <end position="198"/>
    </location>
</feature>
<dbReference type="Gene3D" id="3.40.50.300">
    <property type="entry name" value="P-loop containing nucleotide triphosphate hydrolases"/>
    <property type="match status" value="1"/>
</dbReference>
<dbReference type="InterPro" id="IPR003856">
    <property type="entry name" value="LPS_length_determ_N"/>
</dbReference>
<dbReference type="InterPro" id="IPR050445">
    <property type="entry name" value="Bact_polysacc_biosynth/exp"/>
</dbReference>
<keyword evidence="8 10" id="KW-0472">Membrane</keyword>
<dbReference type="EMBL" id="JAPWIJ010000002">
    <property type="protein sequence ID" value="MCZ4518091.1"/>
    <property type="molecule type" value="Genomic_DNA"/>
</dbReference>
<evidence type="ECO:0000256" key="7">
    <source>
        <dbReference type="ARBA" id="ARBA00022989"/>
    </source>
</evidence>
<dbReference type="InterPro" id="IPR027417">
    <property type="entry name" value="P-loop_NTPase"/>
</dbReference>
<feature type="transmembrane region" description="Helical" evidence="10">
    <location>
        <begin position="16"/>
        <end position="36"/>
    </location>
</feature>
<gene>
    <name evidence="12" type="ORF">O4220_06130</name>
</gene>
<evidence type="ECO:0000259" key="11">
    <source>
        <dbReference type="Pfam" id="PF02706"/>
    </source>
</evidence>
<keyword evidence="7 10" id="KW-1133">Transmembrane helix</keyword>
<evidence type="ECO:0000256" key="9">
    <source>
        <dbReference type="SAM" id="MobiDB-lite"/>
    </source>
</evidence>
<evidence type="ECO:0000256" key="10">
    <source>
        <dbReference type="SAM" id="Phobius"/>
    </source>
</evidence>
<keyword evidence="4 10" id="KW-0812">Transmembrane</keyword>
<evidence type="ECO:0000256" key="3">
    <source>
        <dbReference type="ARBA" id="ARBA00022475"/>
    </source>
</evidence>
<keyword evidence="13" id="KW-1185">Reference proteome</keyword>
<evidence type="ECO:0000256" key="6">
    <source>
        <dbReference type="ARBA" id="ARBA00022840"/>
    </source>
</evidence>
<evidence type="ECO:0000313" key="12">
    <source>
        <dbReference type="EMBL" id="MCZ4518091.1"/>
    </source>
</evidence>
<evidence type="ECO:0000256" key="4">
    <source>
        <dbReference type="ARBA" id="ARBA00022692"/>
    </source>
</evidence>
<comment type="subcellular location">
    <subcellularLocation>
        <location evidence="1">Cell membrane</location>
        <topology evidence="1">Multi-pass membrane protein</topology>
    </subcellularLocation>
</comment>
<accession>A0ABT4MAV3</accession>
<evidence type="ECO:0000256" key="1">
    <source>
        <dbReference type="ARBA" id="ARBA00004651"/>
    </source>
</evidence>
<name>A0ABT4MAV3_9NOCA</name>
<keyword evidence="3" id="KW-1003">Cell membrane</keyword>
<evidence type="ECO:0000256" key="5">
    <source>
        <dbReference type="ARBA" id="ARBA00022741"/>
    </source>
</evidence>
<dbReference type="RefSeq" id="WP_269602784.1">
    <property type="nucleotide sequence ID" value="NZ_JAPWIJ010000002.1"/>
</dbReference>